<comment type="caution">
    <text evidence="2">The sequence shown here is derived from an EMBL/GenBank/DDBJ whole genome shotgun (WGS) entry which is preliminary data.</text>
</comment>
<evidence type="ECO:0000313" key="2">
    <source>
        <dbReference type="EMBL" id="KAE9991680.1"/>
    </source>
</evidence>
<keyword evidence="3" id="KW-1185">Reference proteome</keyword>
<protein>
    <submittedName>
        <fullName evidence="2">Uncharacterized protein</fullName>
    </submittedName>
</protein>
<proteinExistence type="predicted"/>
<feature type="region of interest" description="Disordered" evidence="1">
    <location>
        <begin position="1"/>
        <end position="27"/>
    </location>
</feature>
<accession>A0A8H3VPH3</accession>
<dbReference type="EMBL" id="WNWR01000086">
    <property type="protein sequence ID" value="KAE9991680.1"/>
    <property type="molecule type" value="Genomic_DNA"/>
</dbReference>
<sequence>MGAGARMSSQGARHREQTGVPIRLSLLPDRNNVNQRPMIWQHERPLLHDDPGRKGDAEENSAALQLSRGSNSSAQLAGRKLAINRRLWHSQKSKMACEKDSCWTDRWVLVEEDAYLALLKTALNLSWNRIQLPEPIRAIVRLAKYTRTIRGLNSIDSGPLIDRDETLEAQELDVEPELCAQTPRSILEA</sequence>
<evidence type="ECO:0000256" key="1">
    <source>
        <dbReference type="SAM" id="MobiDB-lite"/>
    </source>
</evidence>
<name>A0A8H3VPH3_VENIN</name>
<evidence type="ECO:0000313" key="3">
    <source>
        <dbReference type="Proteomes" id="UP000490939"/>
    </source>
</evidence>
<organism evidence="2 3">
    <name type="scientific">Venturia inaequalis</name>
    <name type="common">Apple scab fungus</name>
    <dbReference type="NCBI Taxonomy" id="5025"/>
    <lineage>
        <taxon>Eukaryota</taxon>
        <taxon>Fungi</taxon>
        <taxon>Dikarya</taxon>
        <taxon>Ascomycota</taxon>
        <taxon>Pezizomycotina</taxon>
        <taxon>Dothideomycetes</taxon>
        <taxon>Pleosporomycetidae</taxon>
        <taxon>Venturiales</taxon>
        <taxon>Venturiaceae</taxon>
        <taxon>Venturia</taxon>
    </lineage>
</organism>
<dbReference type="Proteomes" id="UP000490939">
    <property type="component" value="Unassembled WGS sequence"/>
</dbReference>
<reference evidence="2 3" key="1">
    <citation type="submission" date="2019-07" db="EMBL/GenBank/DDBJ databases">
        <title>Venturia inaequalis Genome Resource.</title>
        <authorList>
            <person name="Lichtner F.J."/>
        </authorList>
    </citation>
    <scope>NUCLEOTIDE SEQUENCE [LARGE SCALE GENOMIC DNA]</scope>
    <source>
        <strain evidence="2 3">DMI_063113</strain>
    </source>
</reference>
<dbReference type="AlphaFoldDB" id="A0A8H3VPH3"/>
<gene>
    <name evidence="2" type="ORF">EG327_011223</name>
</gene>